<accession>A0ABT8T258</accession>
<dbReference type="Gene3D" id="1.10.10.10">
    <property type="entry name" value="Winged helix-like DNA-binding domain superfamily/Winged helix DNA-binding domain"/>
    <property type="match status" value="1"/>
</dbReference>
<dbReference type="RefSeq" id="WP_302079103.1">
    <property type="nucleotide sequence ID" value="NZ_JAUKWQ010000011.1"/>
</dbReference>
<dbReference type="SUPFAM" id="SSF53850">
    <property type="entry name" value="Periplasmic binding protein-like II"/>
    <property type="match status" value="1"/>
</dbReference>
<evidence type="ECO:0000313" key="6">
    <source>
        <dbReference type="EMBL" id="MDO1584835.1"/>
    </source>
</evidence>
<reference evidence="6" key="2">
    <citation type="submission" date="2023-07" db="EMBL/GenBank/DDBJ databases">
        <authorList>
            <person name="Sun H."/>
        </authorList>
    </citation>
    <scope>NUCLEOTIDE SEQUENCE</scope>
    <source>
        <strain evidence="6">05753</strain>
    </source>
</reference>
<dbReference type="InterPro" id="IPR036388">
    <property type="entry name" value="WH-like_DNA-bd_sf"/>
</dbReference>
<keyword evidence="7" id="KW-1185">Reference proteome</keyword>
<dbReference type="EMBL" id="JAUKWQ010000011">
    <property type="protein sequence ID" value="MDO1584835.1"/>
    <property type="molecule type" value="Genomic_DNA"/>
</dbReference>
<evidence type="ECO:0000313" key="7">
    <source>
        <dbReference type="Proteomes" id="UP001169006"/>
    </source>
</evidence>
<evidence type="ECO:0000256" key="3">
    <source>
        <dbReference type="ARBA" id="ARBA00023125"/>
    </source>
</evidence>
<evidence type="ECO:0000256" key="1">
    <source>
        <dbReference type="ARBA" id="ARBA00009437"/>
    </source>
</evidence>
<dbReference type="InterPro" id="IPR005119">
    <property type="entry name" value="LysR_subst-bd"/>
</dbReference>
<comment type="caution">
    <text evidence="6">The sequence shown here is derived from an EMBL/GenBank/DDBJ whole genome shotgun (WGS) entry which is preliminary data.</text>
</comment>
<dbReference type="SUPFAM" id="SSF46785">
    <property type="entry name" value="Winged helix' DNA-binding domain"/>
    <property type="match status" value="1"/>
</dbReference>
<protein>
    <submittedName>
        <fullName evidence="6">LysR family transcriptional regulator</fullName>
    </submittedName>
</protein>
<name>A0ABT8T258_9HYPH</name>
<sequence length="300" mass="33160">MNGLDDMYLFRKIVECGGISAAARRLGVSKSTLARRVGDLETRLGLPLYHRGSRRFGLTNFGAECYQHCVRLANEADKVLALAERSRAQPTGVLHVVCPPVLGTAIVDALAVEFAASVPEVRLHLEETMGIFDPRDSMADFAIYPSFAALPDSSLVARKIMTSPYILAARPDVLEGRSVPKSPEELQDFRCIGLGKRGTEWKWRLRKTRQVHTHRFAPVFTTTLPSALLSAACQGLGIASLPKALCYDHFEAKRLMPLLEDWVPDPVTIYAVYPSSHALSTAARQFLNLLMQRLPQLMAS</sequence>
<dbReference type="Proteomes" id="UP001169006">
    <property type="component" value="Unassembled WGS sequence"/>
</dbReference>
<dbReference type="PROSITE" id="PS50931">
    <property type="entry name" value="HTH_LYSR"/>
    <property type="match status" value="1"/>
</dbReference>
<dbReference type="Pfam" id="PF03466">
    <property type="entry name" value="LysR_substrate"/>
    <property type="match status" value="1"/>
</dbReference>
<organism evidence="6 7">
    <name type="scientific">Rhizobium oryzicola</name>
    <dbReference type="NCBI Taxonomy" id="1232668"/>
    <lineage>
        <taxon>Bacteria</taxon>
        <taxon>Pseudomonadati</taxon>
        <taxon>Pseudomonadota</taxon>
        <taxon>Alphaproteobacteria</taxon>
        <taxon>Hyphomicrobiales</taxon>
        <taxon>Rhizobiaceae</taxon>
        <taxon>Rhizobium/Agrobacterium group</taxon>
        <taxon>Rhizobium</taxon>
    </lineage>
</organism>
<dbReference type="Pfam" id="PF00126">
    <property type="entry name" value="HTH_1"/>
    <property type="match status" value="1"/>
</dbReference>
<evidence type="ECO:0000256" key="2">
    <source>
        <dbReference type="ARBA" id="ARBA00023015"/>
    </source>
</evidence>
<dbReference type="PANTHER" id="PTHR30537">
    <property type="entry name" value="HTH-TYPE TRANSCRIPTIONAL REGULATOR"/>
    <property type="match status" value="1"/>
</dbReference>
<evidence type="ECO:0000256" key="4">
    <source>
        <dbReference type="ARBA" id="ARBA00023163"/>
    </source>
</evidence>
<dbReference type="InterPro" id="IPR036390">
    <property type="entry name" value="WH_DNA-bd_sf"/>
</dbReference>
<dbReference type="InterPro" id="IPR000847">
    <property type="entry name" value="LysR_HTH_N"/>
</dbReference>
<proteinExistence type="inferred from homology"/>
<comment type="similarity">
    <text evidence="1">Belongs to the LysR transcriptional regulatory family.</text>
</comment>
<gene>
    <name evidence="6" type="ORF">Q2T52_22335</name>
</gene>
<reference evidence="6" key="1">
    <citation type="journal article" date="2015" name="Int. J. Syst. Evol. Microbiol.">
        <title>Rhizobium oryzicola sp. nov., potential plant-growth-promoting endophytic bacteria isolated from rice roots.</title>
        <authorList>
            <person name="Zhang X.X."/>
            <person name="Gao J.S."/>
            <person name="Cao Y.H."/>
            <person name="Sheirdil R.A."/>
            <person name="Wang X.C."/>
            <person name="Zhang L."/>
        </authorList>
    </citation>
    <scope>NUCLEOTIDE SEQUENCE</scope>
    <source>
        <strain evidence="6">05753</strain>
    </source>
</reference>
<keyword evidence="3" id="KW-0238">DNA-binding</keyword>
<dbReference type="InterPro" id="IPR058163">
    <property type="entry name" value="LysR-type_TF_proteobact-type"/>
</dbReference>
<feature type="domain" description="HTH lysR-type" evidence="5">
    <location>
        <begin position="1"/>
        <end position="59"/>
    </location>
</feature>
<evidence type="ECO:0000259" key="5">
    <source>
        <dbReference type="PROSITE" id="PS50931"/>
    </source>
</evidence>
<keyword evidence="2" id="KW-0805">Transcription regulation</keyword>
<keyword evidence="4" id="KW-0804">Transcription</keyword>
<dbReference type="Gene3D" id="3.40.190.290">
    <property type="match status" value="1"/>
</dbReference>
<dbReference type="CDD" id="cd08422">
    <property type="entry name" value="PBP2_CrgA_like"/>
    <property type="match status" value="1"/>
</dbReference>
<dbReference type="PANTHER" id="PTHR30537:SF31">
    <property type="entry name" value="TRANSCRIPTIONAL REGULATOR, LYSR FAMILY"/>
    <property type="match status" value="1"/>
</dbReference>